<dbReference type="PATRIC" id="fig|1280950.3.peg.1456"/>
<organism evidence="2 3">
    <name type="scientific">Hyphomonas johnsonii MHS-2</name>
    <dbReference type="NCBI Taxonomy" id="1280950"/>
    <lineage>
        <taxon>Bacteria</taxon>
        <taxon>Pseudomonadati</taxon>
        <taxon>Pseudomonadota</taxon>
        <taxon>Alphaproteobacteria</taxon>
        <taxon>Hyphomonadales</taxon>
        <taxon>Hyphomonadaceae</taxon>
        <taxon>Hyphomonas</taxon>
    </lineage>
</organism>
<evidence type="ECO:0000313" key="2">
    <source>
        <dbReference type="EMBL" id="KCZ92735.1"/>
    </source>
</evidence>
<dbReference type="InterPro" id="IPR003959">
    <property type="entry name" value="ATPase_AAA_core"/>
</dbReference>
<dbReference type="PANTHER" id="PTHR40396:SF1">
    <property type="entry name" value="ATPASE AAA-TYPE CORE DOMAIN-CONTAINING PROTEIN"/>
    <property type="match status" value="1"/>
</dbReference>
<accession>A0A059FPX3</accession>
<comment type="caution">
    <text evidence="2">The sequence shown here is derived from an EMBL/GenBank/DDBJ whole genome shotgun (WGS) entry which is preliminary data.</text>
</comment>
<dbReference type="Proteomes" id="UP000025171">
    <property type="component" value="Unassembled WGS sequence"/>
</dbReference>
<dbReference type="Gene3D" id="3.40.50.300">
    <property type="entry name" value="P-loop containing nucleotide triphosphate hydrolases"/>
    <property type="match status" value="1"/>
</dbReference>
<dbReference type="InterPro" id="IPR027417">
    <property type="entry name" value="P-loop_NTPase"/>
</dbReference>
<dbReference type="EMBL" id="ARYK01000003">
    <property type="protein sequence ID" value="KCZ92735.1"/>
    <property type="molecule type" value="Genomic_DNA"/>
</dbReference>
<dbReference type="SUPFAM" id="SSF52540">
    <property type="entry name" value="P-loop containing nucleoside triphosphate hydrolases"/>
    <property type="match status" value="1"/>
</dbReference>
<dbReference type="AlphaFoldDB" id="A0A059FPX3"/>
<proteinExistence type="predicted"/>
<keyword evidence="3" id="KW-1185">Reference proteome</keyword>
<evidence type="ECO:0000313" key="3">
    <source>
        <dbReference type="Proteomes" id="UP000025171"/>
    </source>
</evidence>
<dbReference type="Pfam" id="PF13304">
    <property type="entry name" value="AAA_21"/>
    <property type="match status" value="1"/>
</dbReference>
<dbReference type="eggNOG" id="COG1106">
    <property type="taxonomic scope" value="Bacteria"/>
</dbReference>
<evidence type="ECO:0000259" key="1">
    <source>
        <dbReference type="Pfam" id="PF13304"/>
    </source>
</evidence>
<dbReference type="GO" id="GO:0016887">
    <property type="term" value="F:ATP hydrolysis activity"/>
    <property type="evidence" value="ECO:0007669"/>
    <property type="project" value="InterPro"/>
</dbReference>
<feature type="domain" description="ATPase AAA-type core" evidence="1">
    <location>
        <begin position="8"/>
        <end position="271"/>
    </location>
</feature>
<reference evidence="2 3" key="1">
    <citation type="journal article" date="2014" name="Antonie Van Leeuwenhoek">
        <title>Hyphomonas beringensis sp. nov. and Hyphomonas chukchiensis sp. nov., isolated from surface seawater of the Bering Sea and Chukchi Sea.</title>
        <authorList>
            <person name="Li C."/>
            <person name="Lai Q."/>
            <person name="Li G."/>
            <person name="Dong C."/>
            <person name="Wang J."/>
            <person name="Liao Y."/>
            <person name="Shao Z."/>
        </authorList>
    </citation>
    <scope>NUCLEOTIDE SEQUENCE [LARGE SCALE GENOMIC DNA]</scope>
    <source>
        <strain evidence="2 3">MHS-2</strain>
    </source>
</reference>
<name>A0A059FPX3_9PROT</name>
<dbReference type="PANTHER" id="PTHR40396">
    <property type="entry name" value="ATPASE-LIKE PROTEIN"/>
    <property type="match status" value="1"/>
</dbReference>
<dbReference type="GO" id="GO:0005524">
    <property type="term" value="F:ATP binding"/>
    <property type="evidence" value="ECO:0007669"/>
    <property type="project" value="InterPro"/>
</dbReference>
<protein>
    <recommendedName>
        <fullName evidence="1">ATPase AAA-type core domain-containing protein</fullName>
    </recommendedName>
</protein>
<gene>
    <name evidence="2" type="ORF">HJO_07267</name>
</gene>
<sequence length="329" mass="37460">MVASGVRETSELELTFISDDTLFKFGFECDSKSFVREWLYAYPNNRRQIWYERNGNDLTFGNNLKGPNAIVAGMVRDDVLYLSAASAANHSQLDSVFNFIQKLKIETDFMVTPFEIEDDMQDQELDENAVRFLQFLDTGIIGYEKQPVKRSENQPDEKVLALMKAVSDLTGQDGDVSLKAKEYDVLFKHEGCEDGFLLRAHEESAGSLRLIKLLNSAFKTLESGGVLFVDELDASLHTRASNQVMKLFLSQITNKNGAQLIFTTHDTNLLSDKSLRRDEVWLVEKDRCGQSELYSASEFSLRYSDDLEKVYLDDRMGAVPPNLEFEWFA</sequence>